<comment type="caution">
    <text evidence="1">The sequence shown here is derived from an EMBL/GenBank/DDBJ whole genome shotgun (WGS) entry which is preliminary data.</text>
</comment>
<organism evidence="1 2">
    <name type="scientific">Pyxicephalus adspersus</name>
    <name type="common">African bullfrog</name>
    <dbReference type="NCBI Taxonomy" id="30357"/>
    <lineage>
        <taxon>Eukaryota</taxon>
        <taxon>Metazoa</taxon>
        <taxon>Chordata</taxon>
        <taxon>Craniata</taxon>
        <taxon>Vertebrata</taxon>
        <taxon>Euteleostomi</taxon>
        <taxon>Amphibia</taxon>
        <taxon>Batrachia</taxon>
        <taxon>Anura</taxon>
        <taxon>Neobatrachia</taxon>
        <taxon>Ranoidea</taxon>
        <taxon>Pyxicephalidae</taxon>
        <taxon>Pyxicephalinae</taxon>
        <taxon>Pyxicephalus</taxon>
    </lineage>
</organism>
<name>A0AAV3B3N1_PYXAD</name>
<keyword evidence="2" id="KW-1185">Reference proteome</keyword>
<gene>
    <name evidence="1" type="ORF">GDO54_007640</name>
</gene>
<dbReference type="EMBL" id="DYDO01000002">
    <property type="protein sequence ID" value="DBA31881.1"/>
    <property type="molecule type" value="Genomic_DNA"/>
</dbReference>
<evidence type="ECO:0000313" key="1">
    <source>
        <dbReference type="EMBL" id="DBA31881.1"/>
    </source>
</evidence>
<evidence type="ECO:0000313" key="2">
    <source>
        <dbReference type="Proteomes" id="UP001181693"/>
    </source>
</evidence>
<proteinExistence type="predicted"/>
<dbReference type="AlphaFoldDB" id="A0AAV3B3N1"/>
<sequence length="81" mass="9228">MLMTKGKIGQNDFQAYWIAFSGYNHFLKVLLAQRPITIVKICANVRSHINKPAESRLPLNVICCSFSKDVEIIFFFSISFG</sequence>
<protein>
    <submittedName>
        <fullName evidence="1">Uncharacterized protein</fullName>
    </submittedName>
</protein>
<reference evidence="1" key="1">
    <citation type="thesis" date="2020" institute="ProQuest LLC" country="789 East Eisenhower Parkway, Ann Arbor, MI, USA">
        <title>Comparative Genomics and Chromosome Evolution.</title>
        <authorList>
            <person name="Mudd A.B."/>
        </authorList>
    </citation>
    <scope>NUCLEOTIDE SEQUENCE</scope>
    <source>
        <strain evidence="1">1538</strain>
        <tissue evidence="1">Blood</tissue>
    </source>
</reference>
<dbReference type="Proteomes" id="UP001181693">
    <property type="component" value="Unassembled WGS sequence"/>
</dbReference>
<accession>A0AAV3B3N1</accession>